<proteinExistence type="inferred from homology"/>
<evidence type="ECO:0000313" key="6">
    <source>
        <dbReference type="RefSeq" id="XP_056697104.1"/>
    </source>
</evidence>
<evidence type="ECO:0000259" key="4">
    <source>
        <dbReference type="SMART" id="SM00499"/>
    </source>
</evidence>
<comment type="similarity">
    <text evidence="1 2">Belongs to the plant LTP family.</text>
</comment>
<evidence type="ECO:0000256" key="3">
    <source>
        <dbReference type="SAM" id="SignalP"/>
    </source>
</evidence>
<dbReference type="PANTHER" id="PTHR33076">
    <property type="entry name" value="NON-SPECIFIC LIPID-TRANSFER PROTEIN 2-RELATED"/>
    <property type="match status" value="1"/>
</dbReference>
<accession>A0ABM3RNB3</accession>
<sequence>MVDHNPSLKLISMVAIISVLVSSATWKTVEAQVDCPAVTQQLNTCSVFISYGSPDPMPDSPCCEAIMGLSNMGDTIENRRSICRCLMGLIAAYSPDAASIATLPGFCGVSLGFVIEPTVDCTNLVFLCYAAFCDRRCEESGRAGRVPNKKTLARFM</sequence>
<dbReference type="InterPro" id="IPR036312">
    <property type="entry name" value="Bifun_inhib/LTP/seed_sf"/>
</dbReference>
<dbReference type="SUPFAM" id="SSF47699">
    <property type="entry name" value="Bifunctional inhibitor/lipid-transfer protein/seed storage 2S albumin"/>
    <property type="match status" value="1"/>
</dbReference>
<dbReference type="Pfam" id="PF00234">
    <property type="entry name" value="Tryp_alpha_amyl"/>
    <property type="match status" value="1"/>
</dbReference>
<feature type="domain" description="Bifunctional inhibitor/plant lipid transfer protein/seed storage helical" evidence="4">
    <location>
        <begin position="35"/>
        <end position="121"/>
    </location>
</feature>
<evidence type="ECO:0000256" key="1">
    <source>
        <dbReference type="ARBA" id="ARBA00009748"/>
    </source>
</evidence>
<evidence type="ECO:0000256" key="2">
    <source>
        <dbReference type="RuleBase" id="RU000628"/>
    </source>
</evidence>
<keyword evidence="3" id="KW-0732">Signal</keyword>
<comment type="function">
    <text evidence="2">Plant non-specific lipid-transfer proteins transfer phospholipids as well as galactolipids across membranes. May play a role in wax or cutin deposition in the cell walls of expanding epidermal cells and certain secretory tissues.</text>
</comment>
<gene>
    <name evidence="6" type="primary">LOC110782245</name>
</gene>
<dbReference type="CDD" id="cd01960">
    <property type="entry name" value="nsLTP1"/>
    <property type="match status" value="1"/>
</dbReference>
<name>A0ABM3RNB3_SPIOL</name>
<dbReference type="InterPro" id="IPR000528">
    <property type="entry name" value="Plant_nsLTP"/>
</dbReference>
<keyword evidence="2" id="KW-0446">Lipid-binding</keyword>
<dbReference type="InterPro" id="IPR016140">
    <property type="entry name" value="Bifunc_inhib/LTP/seed_store"/>
</dbReference>
<reference evidence="6" key="2">
    <citation type="submission" date="2025-08" db="UniProtKB">
        <authorList>
            <consortium name="RefSeq"/>
        </authorList>
    </citation>
    <scope>IDENTIFICATION</scope>
    <source>
        <tissue evidence="6">Leaf</tissue>
    </source>
</reference>
<evidence type="ECO:0000313" key="5">
    <source>
        <dbReference type="Proteomes" id="UP000813463"/>
    </source>
</evidence>
<keyword evidence="2" id="KW-0813">Transport</keyword>
<keyword evidence="5" id="KW-1185">Reference proteome</keyword>
<dbReference type="PRINTS" id="PR00382">
    <property type="entry name" value="LIPIDTRNSFER"/>
</dbReference>
<reference evidence="5" key="1">
    <citation type="journal article" date="2021" name="Nat. Commun.">
        <title>Genomic analyses provide insights into spinach domestication and the genetic basis of agronomic traits.</title>
        <authorList>
            <person name="Cai X."/>
            <person name="Sun X."/>
            <person name="Xu C."/>
            <person name="Sun H."/>
            <person name="Wang X."/>
            <person name="Ge C."/>
            <person name="Zhang Z."/>
            <person name="Wang Q."/>
            <person name="Fei Z."/>
            <person name="Jiao C."/>
            <person name="Wang Q."/>
        </authorList>
    </citation>
    <scope>NUCLEOTIDE SEQUENCE [LARGE SCALE GENOMIC DNA]</scope>
    <source>
        <strain evidence="5">cv. Varoflay</strain>
    </source>
</reference>
<dbReference type="SMART" id="SM00499">
    <property type="entry name" value="AAI"/>
    <property type="match status" value="1"/>
</dbReference>
<feature type="chain" id="PRO_5047160559" description="Non-specific lipid-transfer protein" evidence="3">
    <location>
        <begin position="32"/>
        <end position="156"/>
    </location>
</feature>
<protein>
    <recommendedName>
        <fullName evidence="2">Non-specific lipid-transfer protein</fullName>
    </recommendedName>
</protein>
<dbReference type="GeneID" id="110782245"/>
<organism evidence="5 6">
    <name type="scientific">Spinacia oleracea</name>
    <name type="common">Spinach</name>
    <dbReference type="NCBI Taxonomy" id="3562"/>
    <lineage>
        <taxon>Eukaryota</taxon>
        <taxon>Viridiplantae</taxon>
        <taxon>Streptophyta</taxon>
        <taxon>Embryophyta</taxon>
        <taxon>Tracheophyta</taxon>
        <taxon>Spermatophyta</taxon>
        <taxon>Magnoliopsida</taxon>
        <taxon>eudicotyledons</taxon>
        <taxon>Gunneridae</taxon>
        <taxon>Pentapetalae</taxon>
        <taxon>Caryophyllales</taxon>
        <taxon>Chenopodiaceae</taxon>
        <taxon>Chenopodioideae</taxon>
        <taxon>Anserineae</taxon>
        <taxon>Spinacia</taxon>
    </lineage>
</organism>
<dbReference type="RefSeq" id="XP_056697104.1">
    <property type="nucleotide sequence ID" value="XM_056841126.1"/>
</dbReference>
<dbReference type="Proteomes" id="UP000813463">
    <property type="component" value="Chromosome 3"/>
</dbReference>
<feature type="signal peptide" evidence="3">
    <location>
        <begin position="1"/>
        <end position="31"/>
    </location>
</feature>
<dbReference type="Gene3D" id="1.10.110.10">
    <property type="entry name" value="Plant lipid-transfer and hydrophobic proteins"/>
    <property type="match status" value="1"/>
</dbReference>